<dbReference type="EMBL" id="KK118699">
    <property type="protein sequence ID" value="KFM73637.1"/>
    <property type="molecule type" value="Genomic_DNA"/>
</dbReference>
<feature type="compositionally biased region" description="Polar residues" evidence="1">
    <location>
        <begin position="76"/>
        <end position="96"/>
    </location>
</feature>
<accession>A0A087U8E8</accession>
<feature type="compositionally biased region" description="Low complexity" evidence="1">
    <location>
        <begin position="97"/>
        <end position="130"/>
    </location>
</feature>
<feature type="region of interest" description="Disordered" evidence="1">
    <location>
        <begin position="144"/>
        <end position="164"/>
    </location>
</feature>
<dbReference type="Proteomes" id="UP000054359">
    <property type="component" value="Unassembled WGS sequence"/>
</dbReference>
<keyword evidence="2" id="KW-0812">Transmembrane</keyword>
<feature type="signal peptide" evidence="3">
    <location>
        <begin position="1"/>
        <end position="20"/>
    </location>
</feature>
<evidence type="ECO:0000256" key="3">
    <source>
        <dbReference type="SAM" id="SignalP"/>
    </source>
</evidence>
<feature type="non-terminal residue" evidence="4">
    <location>
        <position position="275"/>
    </location>
</feature>
<evidence type="ECO:0000313" key="5">
    <source>
        <dbReference type="Proteomes" id="UP000054359"/>
    </source>
</evidence>
<sequence>MKSVMLYIVFLLAPFNLANSQDDIDFENVFESQSIPSFPSNERVSSYDTKSYYRNEENTESHVVIPWIGTENVDSSNINSNQSEQLNSDISSGSNETSSLTNASSVSSTKTSSKESSSAVTNSSSTSISSLKQLESITETFNNEALSDEGDNSSESSAMADGRTKSGRKSTIFFVSSSSEPYESTTSSDEEEEVVLGTRQNILPLPKTALQKAMEWMGDAYTLSIVMPIAAGVVFASTIIVFIATCRCIRRRCRRRRLRRKALPESAKKLRPSDH</sequence>
<name>A0A087U8E8_STEMI</name>
<feature type="chain" id="PRO_5001830303" evidence="3">
    <location>
        <begin position="21"/>
        <end position="275"/>
    </location>
</feature>
<keyword evidence="3" id="KW-0732">Signal</keyword>
<feature type="transmembrane region" description="Helical" evidence="2">
    <location>
        <begin position="225"/>
        <end position="249"/>
    </location>
</feature>
<dbReference type="OrthoDB" id="6434881at2759"/>
<dbReference type="AlphaFoldDB" id="A0A087U8E8"/>
<proteinExistence type="predicted"/>
<organism evidence="4 5">
    <name type="scientific">Stegodyphus mimosarum</name>
    <name type="common">African social velvet spider</name>
    <dbReference type="NCBI Taxonomy" id="407821"/>
    <lineage>
        <taxon>Eukaryota</taxon>
        <taxon>Metazoa</taxon>
        <taxon>Ecdysozoa</taxon>
        <taxon>Arthropoda</taxon>
        <taxon>Chelicerata</taxon>
        <taxon>Arachnida</taxon>
        <taxon>Araneae</taxon>
        <taxon>Araneomorphae</taxon>
        <taxon>Entelegynae</taxon>
        <taxon>Eresoidea</taxon>
        <taxon>Eresidae</taxon>
        <taxon>Stegodyphus</taxon>
    </lineage>
</organism>
<keyword evidence="2" id="KW-0472">Membrane</keyword>
<gene>
    <name evidence="4" type="ORF">X975_22668</name>
</gene>
<keyword evidence="5" id="KW-1185">Reference proteome</keyword>
<feature type="region of interest" description="Disordered" evidence="1">
    <location>
        <begin position="76"/>
        <end position="131"/>
    </location>
</feature>
<reference evidence="4 5" key="1">
    <citation type="submission" date="2013-11" db="EMBL/GenBank/DDBJ databases">
        <title>Genome sequencing of Stegodyphus mimosarum.</title>
        <authorList>
            <person name="Bechsgaard J."/>
        </authorList>
    </citation>
    <scope>NUCLEOTIDE SEQUENCE [LARGE SCALE GENOMIC DNA]</scope>
</reference>
<evidence type="ECO:0000256" key="2">
    <source>
        <dbReference type="SAM" id="Phobius"/>
    </source>
</evidence>
<evidence type="ECO:0000313" key="4">
    <source>
        <dbReference type="EMBL" id="KFM73637.1"/>
    </source>
</evidence>
<protein>
    <submittedName>
        <fullName evidence="4">Uncharacterized protein</fullName>
    </submittedName>
</protein>
<evidence type="ECO:0000256" key="1">
    <source>
        <dbReference type="SAM" id="MobiDB-lite"/>
    </source>
</evidence>
<keyword evidence="2" id="KW-1133">Transmembrane helix</keyword>